<feature type="region of interest" description="Disordered" evidence="1">
    <location>
        <begin position="170"/>
        <end position="206"/>
    </location>
</feature>
<reference evidence="2" key="1">
    <citation type="journal article" date="2014" name="PLoS ONE">
        <title>Transcriptome-Based Identification of ABC Transporters in the Western Tarnished Plant Bug Lygus hesperus.</title>
        <authorList>
            <person name="Hull J.J."/>
            <person name="Chaney K."/>
            <person name="Geib S.M."/>
            <person name="Fabrick J.A."/>
            <person name="Brent C.S."/>
            <person name="Walsh D."/>
            <person name="Lavine L.C."/>
        </authorList>
    </citation>
    <scope>NUCLEOTIDE SEQUENCE</scope>
</reference>
<reference evidence="3" key="3">
    <citation type="submission" date="2014-09" db="EMBL/GenBank/DDBJ databases">
        <authorList>
            <person name="Magalhaes I.L.F."/>
            <person name="Oliveira U."/>
            <person name="Santos F.R."/>
            <person name="Vidigal T.H.D.A."/>
            <person name="Brescovit A.D."/>
            <person name="Santos A.J."/>
        </authorList>
    </citation>
    <scope>NUCLEOTIDE SEQUENCE</scope>
</reference>
<feature type="region of interest" description="Disordered" evidence="1">
    <location>
        <begin position="67"/>
        <end position="146"/>
    </location>
</feature>
<dbReference type="AlphaFoldDB" id="A0A0A9YDS1"/>
<name>A0A0A9YDS1_LYGHE</name>
<organism evidence="2">
    <name type="scientific">Lygus hesperus</name>
    <name type="common">Western plant bug</name>
    <dbReference type="NCBI Taxonomy" id="30085"/>
    <lineage>
        <taxon>Eukaryota</taxon>
        <taxon>Metazoa</taxon>
        <taxon>Ecdysozoa</taxon>
        <taxon>Arthropoda</taxon>
        <taxon>Hexapoda</taxon>
        <taxon>Insecta</taxon>
        <taxon>Pterygota</taxon>
        <taxon>Neoptera</taxon>
        <taxon>Paraneoptera</taxon>
        <taxon>Hemiptera</taxon>
        <taxon>Heteroptera</taxon>
        <taxon>Panheteroptera</taxon>
        <taxon>Cimicomorpha</taxon>
        <taxon>Miridae</taxon>
        <taxon>Mirini</taxon>
        <taxon>Lygus</taxon>
    </lineage>
</organism>
<evidence type="ECO:0000256" key="1">
    <source>
        <dbReference type="SAM" id="MobiDB-lite"/>
    </source>
</evidence>
<dbReference type="EMBL" id="GBHO01013270">
    <property type="protein sequence ID" value="JAG30334.1"/>
    <property type="molecule type" value="Transcribed_RNA"/>
</dbReference>
<feature type="compositionally biased region" description="Polar residues" evidence="1">
    <location>
        <begin position="188"/>
        <end position="198"/>
    </location>
</feature>
<proteinExistence type="predicted"/>
<dbReference type="EMBL" id="GBRD01008285">
    <property type="protein sequence ID" value="JAG57536.1"/>
    <property type="molecule type" value="Transcribed_RNA"/>
</dbReference>
<accession>A0A0A9YDS1</accession>
<feature type="compositionally biased region" description="Basic residues" evidence="1">
    <location>
        <begin position="95"/>
        <end position="113"/>
    </location>
</feature>
<evidence type="ECO:0000313" key="3">
    <source>
        <dbReference type="EMBL" id="JAG57536.1"/>
    </source>
</evidence>
<protein>
    <submittedName>
        <fullName evidence="2">Outer dense fiber protein 3-like protein 2</fullName>
    </submittedName>
</protein>
<evidence type="ECO:0000313" key="2">
    <source>
        <dbReference type="EMBL" id="JAG30334.1"/>
    </source>
</evidence>
<sequence length="284" mass="32380">MRTTGYPWRAPPPNLYRLRPVLGYRNHDYTKKRAPAWSFVRYVAPPQPKPVVSMSPYQKKLMRQLQKMQGKKKKAHTWASQATFDTEGGSTRRFPNQKHNKRKKQQGKNKKRRFPGDESSSRKWEKPSDQGTSSKDKSKKLVVRRSTDSGQFLIAPDDMCDLCFPWAKPKPCPSSETESKSVKKLPKTSRSIVSNSAADDSHSGPEAHSFLVMQPGRFMEDMICDPHSGILLPSGKKIAVVERNLPKLPRPPKEENQFTTKERCYVKCPTKTSAHKNVSSKRIS</sequence>
<reference evidence="2" key="2">
    <citation type="submission" date="2014-07" db="EMBL/GenBank/DDBJ databases">
        <authorList>
            <person name="Hull J."/>
        </authorList>
    </citation>
    <scope>NUCLEOTIDE SEQUENCE</scope>
</reference>
<feature type="compositionally biased region" description="Basic and acidic residues" evidence="1">
    <location>
        <begin position="114"/>
        <end position="128"/>
    </location>
</feature>
<gene>
    <name evidence="2" type="primary">ODF3L2_1</name>
    <name evidence="2" type="ORF">CM83_1100</name>
</gene>